<accession>A0A4Y2GEH9</accession>
<evidence type="ECO:0000313" key="1">
    <source>
        <dbReference type="EMBL" id="GBM51577.1"/>
    </source>
</evidence>
<proteinExistence type="predicted"/>
<dbReference type="AlphaFoldDB" id="A0A4Y2GEH9"/>
<name>A0A4Y2GEH9_ARAVE</name>
<protein>
    <submittedName>
        <fullName evidence="1">Uncharacterized protein</fullName>
    </submittedName>
</protein>
<comment type="caution">
    <text evidence="1">The sequence shown here is derived from an EMBL/GenBank/DDBJ whole genome shotgun (WGS) entry which is preliminary data.</text>
</comment>
<dbReference type="EMBL" id="BGPR01177471">
    <property type="protein sequence ID" value="GBM51577.1"/>
    <property type="molecule type" value="Genomic_DNA"/>
</dbReference>
<reference evidence="1 2" key="1">
    <citation type="journal article" date="2019" name="Sci. Rep.">
        <title>Orb-weaving spider Araneus ventricosus genome elucidates the spidroin gene catalogue.</title>
        <authorList>
            <person name="Kono N."/>
            <person name="Nakamura H."/>
            <person name="Ohtoshi R."/>
            <person name="Moran D.A.P."/>
            <person name="Shinohara A."/>
            <person name="Yoshida Y."/>
            <person name="Fujiwara M."/>
            <person name="Mori M."/>
            <person name="Tomita M."/>
            <person name="Arakawa K."/>
        </authorList>
    </citation>
    <scope>NUCLEOTIDE SEQUENCE [LARGE SCALE GENOMIC DNA]</scope>
</reference>
<dbReference type="Proteomes" id="UP000499080">
    <property type="component" value="Unassembled WGS sequence"/>
</dbReference>
<gene>
    <name evidence="1" type="ORF">AVEN_189828_1</name>
</gene>
<sequence length="157" mass="17346">MSAPETAVGTTISLVSDDETLESRTTNIINVIDLGDDAKCSRCIATTVESEKNSACRLATILNAPEKRNSLRLHYLGACVHRLRLPRLPINESAHVPACSISSCAHSSPANSRVSRRHRPSCVHCRAAHRSSCVNLHQMKMQLKWMPVVYQPEELDC</sequence>
<evidence type="ECO:0000313" key="2">
    <source>
        <dbReference type="Proteomes" id="UP000499080"/>
    </source>
</evidence>
<keyword evidence="2" id="KW-1185">Reference proteome</keyword>
<organism evidence="1 2">
    <name type="scientific">Araneus ventricosus</name>
    <name type="common">Orbweaver spider</name>
    <name type="synonym">Epeira ventricosa</name>
    <dbReference type="NCBI Taxonomy" id="182803"/>
    <lineage>
        <taxon>Eukaryota</taxon>
        <taxon>Metazoa</taxon>
        <taxon>Ecdysozoa</taxon>
        <taxon>Arthropoda</taxon>
        <taxon>Chelicerata</taxon>
        <taxon>Arachnida</taxon>
        <taxon>Araneae</taxon>
        <taxon>Araneomorphae</taxon>
        <taxon>Entelegynae</taxon>
        <taxon>Araneoidea</taxon>
        <taxon>Araneidae</taxon>
        <taxon>Araneus</taxon>
    </lineage>
</organism>